<dbReference type="PANTHER" id="PTHR15224">
    <property type="entry name" value="NADH DEHYDROGENASE [UBIQUINONE] IRON-SULFUR PROTEIN 5"/>
    <property type="match status" value="1"/>
</dbReference>
<organism evidence="17 18">
    <name type="scientific">Tupaia chinensis</name>
    <name type="common">Chinese tree shrew</name>
    <name type="synonym">Tupaia belangeri chinensis</name>
    <dbReference type="NCBI Taxonomy" id="246437"/>
    <lineage>
        <taxon>Eukaryota</taxon>
        <taxon>Metazoa</taxon>
        <taxon>Chordata</taxon>
        <taxon>Craniata</taxon>
        <taxon>Vertebrata</taxon>
        <taxon>Euteleostomi</taxon>
        <taxon>Mammalia</taxon>
        <taxon>Eutheria</taxon>
        <taxon>Euarchontoglires</taxon>
        <taxon>Scandentia</taxon>
        <taxon>Tupaiidae</taxon>
        <taxon>Tupaia</taxon>
    </lineage>
</organism>
<proteinExistence type="inferred from homology"/>
<accession>L9KXI1</accession>
<evidence type="ECO:0000256" key="3">
    <source>
        <dbReference type="ARBA" id="ARBA00004637"/>
    </source>
</evidence>
<dbReference type="AlphaFoldDB" id="L9KXI1"/>
<keyword evidence="8" id="KW-0679">Respiratory chain</keyword>
<evidence type="ECO:0000256" key="2">
    <source>
        <dbReference type="ARBA" id="ARBA00004569"/>
    </source>
</evidence>
<dbReference type="PANTHER" id="PTHR15224:SF1">
    <property type="entry name" value="NADH DEHYDROGENASE [UBIQUINONE] IRON-SULFUR PROTEIN 5"/>
    <property type="match status" value="1"/>
</dbReference>
<evidence type="ECO:0000256" key="10">
    <source>
        <dbReference type="ARBA" id="ARBA00022982"/>
    </source>
</evidence>
<dbReference type="GO" id="GO:0032981">
    <property type="term" value="P:mitochondrial respiratory chain complex I assembly"/>
    <property type="evidence" value="ECO:0007669"/>
    <property type="project" value="TreeGrafter"/>
</dbReference>
<dbReference type="EMBL" id="KB320621">
    <property type="protein sequence ID" value="ELW67199.1"/>
    <property type="molecule type" value="Genomic_DNA"/>
</dbReference>
<dbReference type="Proteomes" id="UP000011518">
    <property type="component" value="Unassembled WGS sequence"/>
</dbReference>
<reference evidence="18" key="2">
    <citation type="journal article" date="2013" name="Nat. Commun.">
        <title>Genome of the Chinese tree shrew.</title>
        <authorList>
            <person name="Fan Y."/>
            <person name="Huang Z.Y."/>
            <person name="Cao C.C."/>
            <person name="Chen C.S."/>
            <person name="Chen Y.X."/>
            <person name="Fan D.D."/>
            <person name="He J."/>
            <person name="Hou H.L."/>
            <person name="Hu L."/>
            <person name="Hu X.T."/>
            <person name="Jiang X.T."/>
            <person name="Lai R."/>
            <person name="Lang Y.S."/>
            <person name="Liang B."/>
            <person name="Liao S.G."/>
            <person name="Mu D."/>
            <person name="Ma Y.Y."/>
            <person name="Niu Y.Y."/>
            <person name="Sun X.Q."/>
            <person name="Xia J.Q."/>
            <person name="Xiao J."/>
            <person name="Xiong Z.Q."/>
            <person name="Xu L."/>
            <person name="Yang L."/>
            <person name="Zhang Y."/>
            <person name="Zhao W."/>
            <person name="Zhao X.D."/>
            <person name="Zheng Y.T."/>
            <person name="Zhou J.M."/>
            <person name="Zhu Y.B."/>
            <person name="Zhang G.J."/>
            <person name="Wang J."/>
            <person name="Yao Y.G."/>
        </authorList>
    </citation>
    <scope>NUCLEOTIDE SEQUENCE [LARGE SCALE GENOMIC DNA]</scope>
</reference>
<evidence type="ECO:0000256" key="11">
    <source>
        <dbReference type="ARBA" id="ARBA00023128"/>
    </source>
</evidence>
<evidence type="ECO:0000313" key="18">
    <source>
        <dbReference type="Proteomes" id="UP000011518"/>
    </source>
</evidence>
<keyword evidence="9" id="KW-0999">Mitochondrion inner membrane</keyword>
<protein>
    <recommendedName>
        <fullName evidence="6">NADH dehydrogenase [ubiquinone] iron-sulfur protein 5</fullName>
    </recommendedName>
    <alternativeName>
        <fullName evidence="14">Complex I-15 kDa</fullName>
    </alternativeName>
    <alternativeName>
        <fullName evidence="15">NADH-ubiquinone oxidoreductase 15 kDa subunit</fullName>
    </alternativeName>
</protein>
<comment type="function">
    <text evidence="1">Accessory subunit of the mitochondrial membrane respiratory chain NADH dehydrogenase (Complex I), that is believed not to be involved in catalysis. Complex I functions in the transfer of electrons from NADH to the respiratory chain. The immediate electron acceptor for the enzyme is believed to be ubiquinone.</text>
</comment>
<dbReference type="GO" id="GO:0005758">
    <property type="term" value="C:mitochondrial intermembrane space"/>
    <property type="evidence" value="ECO:0007669"/>
    <property type="project" value="UniProtKB-SubCell"/>
</dbReference>
<keyword evidence="13" id="KW-1015">Disulfide bond</keyword>
<evidence type="ECO:0000256" key="13">
    <source>
        <dbReference type="ARBA" id="ARBA00023157"/>
    </source>
</evidence>
<evidence type="ECO:0000256" key="16">
    <source>
        <dbReference type="SAM" id="MobiDB-lite"/>
    </source>
</evidence>
<evidence type="ECO:0000256" key="4">
    <source>
        <dbReference type="ARBA" id="ARBA00007372"/>
    </source>
</evidence>
<keyword evidence="18" id="KW-1185">Reference proteome</keyword>
<keyword evidence="7" id="KW-0813">Transport</keyword>
<evidence type="ECO:0000256" key="15">
    <source>
        <dbReference type="ARBA" id="ARBA00032739"/>
    </source>
</evidence>
<dbReference type="STRING" id="246437.L9KXI1"/>
<comment type="subcellular location">
    <subcellularLocation>
        <location evidence="3">Mitochondrion inner membrane</location>
        <topology evidence="3">Peripheral membrane protein</topology>
    </subcellularLocation>
    <subcellularLocation>
        <location evidence="2">Mitochondrion intermembrane space</location>
    </subcellularLocation>
</comment>
<comment type="subunit">
    <text evidence="5">Mammalian complex I is composed of 45 different subunits. This is a component of the iron-sulfur (IP) fragment of the enzyme.</text>
</comment>
<evidence type="ECO:0000256" key="1">
    <source>
        <dbReference type="ARBA" id="ARBA00003195"/>
    </source>
</evidence>
<gene>
    <name evidence="17" type="ORF">TREES_T100011851</name>
</gene>
<dbReference type="InParanoid" id="L9KXI1"/>
<keyword evidence="11" id="KW-0496">Mitochondrion</keyword>
<keyword evidence="10" id="KW-0249">Electron transport</keyword>
<evidence type="ECO:0000256" key="9">
    <source>
        <dbReference type="ARBA" id="ARBA00022792"/>
    </source>
</evidence>
<keyword evidence="17" id="KW-0830">Ubiquinone</keyword>
<dbReference type="GO" id="GO:0005743">
    <property type="term" value="C:mitochondrial inner membrane"/>
    <property type="evidence" value="ECO:0007669"/>
    <property type="project" value="UniProtKB-SubCell"/>
</dbReference>
<dbReference type="InterPro" id="IPR019342">
    <property type="entry name" value="NADH_UbQ_OxRdtase_FeS-su5"/>
</dbReference>
<keyword evidence="12" id="KW-0472">Membrane</keyword>
<dbReference type="Pfam" id="PF10200">
    <property type="entry name" value="Ndufs5"/>
    <property type="match status" value="1"/>
</dbReference>
<feature type="region of interest" description="Disordered" evidence="16">
    <location>
        <begin position="84"/>
        <end position="107"/>
    </location>
</feature>
<evidence type="ECO:0000256" key="6">
    <source>
        <dbReference type="ARBA" id="ARBA00013482"/>
    </source>
</evidence>
<reference evidence="18" key="1">
    <citation type="submission" date="2012-07" db="EMBL/GenBank/DDBJ databases">
        <title>Genome of the Chinese tree shrew, a rising model animal genetically related to primates.</title>
        <authorList>
            <person name="Zhang G."/>
            <person name="Fan Y."/>
            <person name="Yao Y."/>
            <person name="Huang Z."/>
        </authorList>
    </citation>
    <scope>NUCLEOTIDE SEQUENCE [LARGE SCALE GENOMIC DNA]</scope>
</reference>
<comment type="similarity">
    <text evidence="4">Belongs to the complex I NDUFS5 subunit family.</text>
</comment>
<evidence type="ECO:0000256" key="7">
    <source>
        <dbReference type="ARBA" id="ARBA00022448"/>
    </source>
</evidence>
<evidence type="ECO:0000256" key="8">
    <source>
        <dbReference type="ARBA" id="ARBA00022660"/>
    </source>
</evidence>
<evidence type="ECO:0000256" key="14">
    <source>
        <dbReference type="ARBA" id="ARBA00031222"/>
    </source>
</evidence>
<evidence type="ECO:0000256" key="12">
    <source>
        <dbReference type="ARBA" id="ARBA00023136"/>
    </source>
</evidence>
<name>L9KXI1_TUPCH</name>
<evidence type="ECO:0000313" key="17">
    <source>
        <dbReference type="EMBL" id="ELW67199.1"/>
    </source>
</evidence>
<evidence type="ECO:0000256" key="5">
    <source>
        <dbReference type="ARBA" id="ARBA00011261"/>
    </source>
</evidence>
<sequence>MPFSDVQKRLGLNGDHWVTIQSSEQSHKLPSQCHALEKEWIECAHGIDTEREYKREFEDFIDCMVRQKKIKHVRACHQTAEEKAIKGRKVQPSTSPFGSGEPGPEQRAADGWRLIFMFTNLH</sequence>